<evidence type="ECO:0000256" key="6">
    <source>
        <dbReference type="ARBA" id="ARBA00023136"/>
    </source>
</evidence>
<dbReference type="SUPFAM" id="SSF103473">
    <property type="entry name" value="MFS general substrate transporter"/>
    <property type="match status" value="1"/>
</dbReference>
<feature type="transmembrane region" description="Helical" evidence="7">
    <location>
        <begin position="262"/>
        <end position="283"/>
    </location>
</feature>
<dbReference type="PANTHER" id="PTHR43266">
    <property type="entry name" value="MACROLIDE-EFFLUX PROTEIN"/>
    <property type="match status" value="1"/>
</dbReference>
<name>A0A158HHT4_9BURK</name>
<keyword evidence="4 7" id="KW-0812">Transmembrane</keyword>
<dbReference type="GO" id="GO:0005886">
    <property type="term" value="C:plasma membrane"/>
    <property type="evidence" value="ECO:0007669"/>
    <property type="project" value="UniProtKB-SubCell"/>
</dbReference>
<dbReference type="InterPro" id="IPR036259">
    <property type="entry name" value="MFS_trans_sf"/>
</dbReference>
<gene>
    <name evidence="8" type="ORF">AWB68_02044</name>
</gene>
<keyword evidence="9" id="KW-1185">Reference proteome</keyword>
<comment type="subcellular location">
    <subcellularLocation>
        <location evidence="1">Cell membrane</location>
        <topology evidence="1">Multi-pass membrane protein</topology>
    </subcellularLocation>
</comment>
<evidence type="ECO:0000313" key="9">
    <source>
        <dbReference type="Proteomes" id="UP000054770"/>
    </source>
</evidence>
<feature type="transmembrane region" description="Helical" evidence="7">
    <location>
        <begin position="370"/>
        <end position="397"/>
    </location>
</feature>
<dbReference type="Pfam" id="PF05977">
    <property type="entry name" value="MFS_3"/>
    <property type="match status" value="1"/>
</dbReference>
<feature type="transmembrane region" description="Helical" evidence="7">
    <location>
        <begin position="228"/>
        <end position="250"/>
    </location>
</feature>
<dbReference type="OrthoDB" id="9775268at2"/>
<dbReference type="AlphaFoldDB" id="A0A158HHT4"/>
<evidence type="ECO:0000256" key="2">
    <source>
        <dbReference type="ARBA" id="ARBA00022448"/>
    </source>
</evidence>
<protein>
    <submittedName>
        <fullName evidence="8">Major facilitator transporter</fullName>
    </submittedName>
</protein>
<evidence type="ECO:0000313" key="8">
    <source>
        <dbReference type="EMBL" id="SAL43914.1"/>
    </source>
</evidence>
<feature type="transmembrane region" description="Helical" evidence="7">
    <location>
        <begin position="45"/>
        <end position="65"/>
    </location>
</feature>
<keyword evidence="6 7" id="KW-0472">Membrane</keyword>
<proteinExistence type="predicted"/>
<evidence type="ECO:0000256" key="4">
    <source>
        <dbReference type="ARBA" id="ARBA00022692"/>
    </source>
</evidence>
<keyword evidence="3" id="KW-1003">Cell membrane</keyword>
<feature type="transmembrane region" description="Helical" evidence="7">
    <location>
        <begin position="295"/>
        <end position="328"/>
    </location>
</feature>
<sequence>MISMLRRERRFSILLTGNLLSQVGDGVHEFIFIVTVLNITHNNVALAGVVYFFRFIPYLVLGPLGGALSDRLPRRTLMALADLARMAITCAFCVLLIENRVGLAALALIGMSMTSFRTLFQPAFQGTIPSLVRDEHLPAANGATQMAAEIGGLAGPALGGVILTAVGDPGYLLLLDAATYLLSTLCIWRAIPAANPRDSDKAADALTIRGLCGDFTSNLRESLSSRELFVTITFSALCILFVGAALRILIPSMLKGAGYGDSVIGYAMSFVALGAIVGALLCGKVTRDFSTRNLMLYWCFYGIALALLPTCLFSAPGVLAGCFVIGGFGAFVDVILPTNIQRLSTDTNLGKNFSLFSTLANTSEALSGGFAGLLTLLSSVGVSVTIIGVVIALIAYVGKIKSVSKHV</sequence>
<keyword evidence="5 7" id="KW-1133">Transmembrane helix</keyword>
<dbReference type="PANTHER" id="PTHR43266:SF2">
    <property type="entry name" value="MAJOR FACILITATOR SUPERFAMILY (MFS) PROFILE DOMAIN-CONTAINING PROTEIN"/>
    <property type="match status" value="1"/>
</dbReference>
<dbReference type="RefSeq" id="WP_087644218.1">
    <property type="nucleotide sequence ID" value="NZ_FCON02000016.1"/>
</dbReference>
<dbReference type="CDD" id="cd06173">
    <property type="entry name" value="MFS_MefA_like"/>
    <property type="match status" value="1"/>
</dbReference>
<comment type="caution">
    <text evidence="8">The sequence shown here is derived from an EMBL/GenBank/DDBJ whole genome shotgun (WGS) entry which is preliminary data.</text>
</comment>
<evidence type="ECO:0000256" key="7">
    <source>
        <dbReference type="SAM" id="Phobius"/>
    </source>
</evidence>
<evidence type="ECO:0000256" key="3">
    <source>
        <dbReference type="ARBA" id="ARBA00022475"/>
    </source>
</evidence>
<dbReference type="InterPro" id="IPR010290">
    <property type="entry name" value="TM_effector"/>
</dbReference>
<organism evidence="8 9">
    <name type="scientific">Caballeronia choica</name>
    <dbReference type="NCBI Taxonomy" id="326476"/>
    <lineage>
        <taxon>Bacteria</taxon>
        <taxon>Pseudomonadati</taxon>
        <taxon>Pseudomonadota</taxon>
        <taxon>Betaproteobacteria</taxon>
        <taxon>Burkholderiales</taxon>
        <taxon>Burkholderiaceae</taxon>
        <taxon>Caballeronia</taxon>
    </lineage>
</organism>
<dbReference type="EMBL" id="FCON02000016">
    <property type="protein sequence ID" value="SAL43914.1"/>
    <property type="molecule type" value="Genomic_DNA"/>
</dbReference>
<accession>A0A158HHT4</accession>
<evidence type="ECO:0000256" key="1">
    <source>
        <dbReference type="ARBA" id="ARBA00004651"/>
    </source>
</evidence>
<dbReference type="Gene3D" id="1.20.1250.20">
    <property type="entry name" value="MFS general substrate transporter like domains"/>
    <property type="match status" value="1"/>
</dbReference>
<evidence type="ECO:0000256" key="5">
    <source>
        <dbReference type="ARBA" id="ARBA00022989"/>
    </source>
</evidence>
<reference evidence="8" key="1">
    <citation type="submission" date="2016-01" db="EMBL/GenBank/DDBJ databases">
        <authorList>
            <person name="Peeters C."/>
        </authorList>
    </citation>
    <scope>NUCLEOTIDE SEQUENCE [LARGE SCALE GENOMIC DNA]</scope>
    <source>
        <strain evidence="8">LMG 22940</strain>
    </source>
</reference>
<dbReference type="Proteomes" id="UP000054770">
    <property type="component" value="Unassembled WGS sequence"/>
</dbReference>
<keyword evidence="2" id="KW-0813">Transport</keyword>